<proteinExistence type="predicted"/>
<dbReference type="Proteomes" id="UP001404104">
    <property type="component" value="Unassembled WGS sequence"/>
</dbReference>
<dbReference type="EMBL" id="JBDIMF010000002">
    <property type="protein sequence ID" value="MEN2786215.1"/>
    <property type="molecule type" value="Genomic_DNA"/>
</dbReference>
<reference evidence="1 2" key="1">
    <citation type="submission" date="2024-05" db="EMBL/GenBank/DDBJ databases">
        <authorList>
            <person name="Liu Q."/>
            <person name="Xin Y.-H."/>
        </authorList>
    </citation>
    <scope>NUCLEOTIDE SEQUENCE [LARGE SCALE GENOMIC DNA]</scope>
    <source>
        <strain evidence="1 2">CGMCC 1.15349</strain>
    </source>
</reference>
<comment type="caution">
    <text evidence="1">The sequence shown here is derived from an EMBL/GenBank/DDBJ whole genome shotgun (WGS) entry which is preliminary data.</text>
</comment>
<keyword evidence="2" id="KW-1185">Reference proteome</keyword>
<sequence length="819" mass="85218">MSDPTRIKSNIASMIDQGATEAEIETYIASENTTAKDLRGGRMSADDEALYTALAQDPRSTADSLQGFARSRGFDVTDADAQAFIAARDRNPDVGGSVLYEPAEAPAVPEGPSEELKAQPNTAFQTVSATAGEFMDGLIPGSSKFLAGSGGALGNTIGAGLGMTDWHPGQAYDEGAADSERDQSRLEADHPNIASAAGWAGFGSSFLLPAAKVFQGGKLLAGVGNGALNGVLYGVGTGALNDTGEGRLANAVNGGALGGVLGGVAPVAARKLGDTISTARRNIPGLNGVLTAAANLPRRALGQPLIPATAAAQAQAERIINREMRDATIATGGGTRTIPATPASVATEVNRRGALYVPSMPADVSEPLRDTAAWALQGKGTMAARSRGVLADRQAQTGPRIRRHITDELGPTIDPIAEVEAIRARASAASEPGYRAAYAQPVVVTPEMARIMQTPAFRDAVPQAVRNIRNAQRDPRALGFALDPDGNIGGVETLSTEGFDQVIRAMRDNGQAAMNTSGFRPVDTTNSVHINSRARDLRGALSSQNQAYADVTANYADEMALREGLERGADVGKLSGPEIEAQRRAMPQPAQESWMVGARTALADMATKASLRPTANVAQAVRSPLGLSGAGVLSSPGDAAKQTAIETMSGRPGVLRSLDDRLGAEDDAFRTFAAVDRAGRSGGGLEETAGHLGTMVDVARKVATGRPFSALATAALRGNPKGTLRFRRDVQDHTAAILTASSPREVQRAMGALSSRPVTDQAKSGALYQRAGKLAAIGTIQAAGQSTDPVAWEEPDTDSLEAPYSFEEELRAPMYRRAR</sequence>
<dbReference type="RefSeq" id="WP_345864016.1">
    <property type="nucleotide sequence ID" value="NZ_JBDIMF010000002.1"/>
</dbReference>
<name>A0ABU9XQW6_9SPHN</name>
<evidence type="ECO:0000313" key="2">
    <source>
        <dbReference type="Proteomes" id="UP001404104"/>
    </source>
</evidence>
<accession>A0ABU9XQW6</accession>
<gene>
    <name evidence="1" type="ORF">ABC969_07245</name>
</gene>
<evidence type="ECO:0000313" key="1">
    <source>
        <dbReference type="EMBL" id="MEN2786215.1"/>
    </source>
</evidence>
<protein>
    <submittedName>
        <fullName evidence="1">Uncharacterized protein</fullName>
    </submittedName>
</protein>
<organism evidence="1 2">
    <name type="scientific">Sphingomonas qilianensis</name>
    <dbReference type="NCBI Taxonomy" id="1736690"/>
    <lineage>
        <taxon>Bacteria</taxon>
        <taxon>Pseudomonadati</taxon>
        <taxon>Pseudomonadota</taxon>
        <taxon>Alphaproteobacteria</taxon>
        <taxon>Sphingomonadales</taxon>
        <taxon>Sphingomonadaceae</taxon>
        <taxon>Sphingomonas</taxon>
    </lineage>
</organism>